<dbReference type="InterPro" id="IPR033985">
    <property type="entry name" value="SusD-like_N"/>
</dbReference>
<comment type="subcellular location">
    <subcellularLocation>
        <location evidence="1">Cell outer membrane</location>
    </subcellularLocation>
</comment>
<dbReference type="InterPro" id="IPR012944">
    <property type="entry name" value="SusD_RagB_dom"/>
</dbReference>
<evidence type="ECO:0000256" key="1">
    <source>
        <dbReference type="ARBA" id="ARBA00004442"/>
    </source>
</evidence>
<evidence type="ECO:0000256" key="3">
    <source>
        <dbReference type="ARBA" id="ARBA00022729"/>
    </source>
</evidence>
<comment type="similarity">
    <text evidence="2">Belongs to the SusD family.</text>
</comment>
<gene>
    <name evidence="8" type="ORF">GCM10023188_43590</name>
</gene>
<reference evidence="9" key="1">
    <citation type="journal article" date="2019" name="Int. J. Syst. Evol. Microbiol.">
        <title>The Global Catalogue of Microorganisms (GCM) 10K type strain sequencing project: providing services to taxonomists for standard genome sequencing and annotation.</title>
        <authorList>
            <consortium name="The Broad Institute Genomics Platform"/>
            <consortium name="The Broad Institute Genome Sequencing Center for Infectious Disease"/>
            <person name="Wu L."/>
            <person name="Ma J."/>
        </authorList>
    </citation>
    <scope>NUCLEOTIDE SEQUENCE [LARGE SCALE GENOMIC DNA]</scope>
    <source>
        <strain evidence="9">JCM 17926</strain>
    </source>
</reference>
<evidence type="ECO:0000259" key="7">
    <source>
        <dbReference type="Pfam" id="PF14322"/>
    </source>
</evidence>
<dbReference type="EMBL" id="BAABHC010000029">
    <property type="protein sequence ID" value="GAA4443094.1"/>
    <property type="molecule type" value="Genomic_DNA"/>
</dbReference>
<dbReference type="RefSeq" id="WP_345162353.1">
    <property type="nucleotide sequence ID" value="NZ_BAABHC010000029.1"/>
</dbReference>
<keyword evidence="9" id="KW-1185">Reference proteome</keyword>
<dbReference type="Proteomes" id="UP001500552">
    <property type="component" value="Unassembled WGS sequence"/>
</dbReference>
<evidence type="ECO:0000313" key="8">
    <source>
        <dbReference type="EMBL" id="GAA4443094.1"/>
    </source>
</evidence>
<dbReference type="Pfam" id="PF14322">
    <property type="entry name" value="SusD-like_3"/>
    <property type="match status" value="1"/>
</dbReference>
<dbReference type="SUPFAM" id="SSF48452">
    <property type="entry name" value="TPR-like"/>
    <property type="match status" value="1"/>
</dbReference>
<dbReference type="Pfam" id="PF07980">
    <property type="entry name" value="SusD_RagB"/>
    <property type="match status" value="1"/>
</dbReference>
<sequence>MKKIILYSAAVVALLFTSCDDYLETDSPSSFTQDYIFSNEADAAKAVYGIYALFNQDAYTSRLSSNFMGNTDTEMGGVSASPDNNRRDIWSFEATAGNPDVRVVWNNAFNAINRANEAIEGIENSELYKQGNPMMKHLRGEALALRAHWYYYLVNLWGDVPLKLTPTKAGDEFYLPKTDRNEILTQLITDLREAEPDMMWADQLDYGIERVNREFVMGLIARLSLTRGGYALYPDMSAKRSADYLEYYGIANEYAKKLISLKPHTLTPDFGKVFRNQVEYISPENEDVLFEVAFHPGFGDVAWNNGVRVDAGTHPYGSGSNYVSIPASYYYSFDTLDTRQAVTGSLVAYDKELLEQPVNVASIAPGKWNRLWLQTPPGAASAKGTGVNWPVMRYADVLLMLAETENELNGPAGVAADALKQVRQRAFRQENWTEKVDEYISRVSGSKEAFFQAIVDERAWEFGAEGIRKYDLIRWNLYGQKVAETRQTLTEMGLDTYNNAGEYANLPGVLYYKRNADGSITYLNKFRSVDPATIPVVDSPNKGDNPNGYYSHTWLRGNINTTTMEPADYISRNWRGYRDETGASAVRYILPIPSETVTGSLGVLANDGYGF</sequence>
<keyword evidence="3" id="KW-0732">Signal</keyword>
<keyword evidence="5" id="KW-0998">Cell outer membrane</keyword>
<dbReference type="Gene3D" id="1.25.40.390">
    <property type="match status" value="1"/>
</dbReference>
<evidence type="ECO:0000256" key="2">
    <source>
        <dbReference type="ARBA" id="ARBA00006275"/>
    </source>
</evidence>
<evidence type="ECO:0000256" key="5">
    <source>
        <dbReference type="ARBA" id="ARBA00023237"/>
    </source>
</evidence>
<keyword evidence="4" id="KW-0472">Membrane</keyword>
<evidence type="ECO:0000259" key="6">
    <source>
        <dbReference type="Pfam" id="PF07980"/>
    </source>
</evidence>
<feature type="domain" description="SusD-like N-terminal" evidence="7">
    <location>
        <begin position="21"/>
        <end position="195"/>
    </location>
</feature>
<organism evidence="8 9">
    <name type="scientific">Pontibacter saemangeumensis</name>
    <dbReference type="NCBI Taxonomy" id="1084525"/>
    <lineage>
        <taxon>Bacteria</taxon>
        <taxon>Pseudomonadati</taxon>
        <taxon>Bacteroidota</taxon>
        <taxon>Cytophagia</taxon>
        <taxon>Cytophagales</taxon>
        <taxon>Hymenobacteraceae</taxon>
        <taxon>Pontibacter</taxon>
    </lineage>
</organism>
<accession>A0ABP8M3D7</accession>
<feature type="domain" description="RagB/SusD" evidence="6">
    <location>
        <begin position="367"/>
        <end position="609"/>
    </location>
</feature>
<name>A0ABP8M3D7_9BACT</name>
<evidence type="ECO:0000256" key="4">
    <source>
        <dbReference type="ARBA" id="ARBA00023136"/>
    </source>
</evidence>
<evidence type="ECO:0000313" key="9">
    <source>
        <dbReference type="Proteomes" id="UP001500552"/>
    </source>
</evidence>
<dbReference type="PROSITE" id="PS51257">
    <property type="entry name" value="PROKAR_LIPOPROTEIN"/>
    <property type="match status" value="1"/>
</dbReference>
<dbReference type="InterPro" id="IPR011990">
    <property type="entry name" value="TPR-like_helical_dom_sf"/>
</dbReference>
<protein>
    <submittedName>
        <fullName evidence="8">RagB/SusD family nutrient uptake outer membrane protein</fullName>
    </submittedName>
</protein>
<comment type="caution">
    <text evidence="8">The sequence shown here is derived from an EMBL/GenBank/DDBJ whole genome shotgun (WGS) entry which is preliminary data.</text>
</comment>
<proteinExistence type="inferred from homology"/>